<dbReference type="NCBIfam" id="TIGR01244">
    <property type="entry name" value="TIGR01244 family sulfur transferase"/>
    <property type="match status" value="1"/>
</dbReference>
<name>A0A4R3VCR3_9BURK</name>
<keyword evidence="3" id="KW-1185">Reference proteome</keyword>
<dbReference type="EMBL" id="SMBX01000002">
    <property type="protein sequence ID" value="TCV01359.1"/>
    <property type="molecule type" value="Genomic_DNA"/>
</dbReference>
<organism evidence="2 3">
    <name type="scientific">Paracandidimonas soli</name>
    <dbReference type="NCBI Taxonomy" id="1917182"/>
    <lineage>
        <taxon>Bacteria</taxon>
        <taxon>Pseudomonadati</taxon>
        <taxon>Pseudomonadota</taxon>
        <taxon>Betaproteobacteria</taxon>
        <taxon>Burkholderiales</taxon>
        <taxon>Alcaligenaceae</taxon>
        <taxon>Paracandidimonas</taxon>
    </lineage>
</organism>
<dbReference type="OrthoDB" id="9802771at2"/>
<dbReference type="Gene3D" id="3.90.190.10">
    <property type="entry name" value="Protein tyrosine phosphatase superfamily"/>
    <property type="match status" value="1"/>
</dbReference>
<reference evidence="2 3" key="1">
    <citation type="submission" date="2019-03" db="EMBL/GenBank/DDBJ databases">
        <title>Genomic Encyclopedia of Type Strains, Phase IV (KMG-IV): sequencing the most valuable type-strain genomes for metagenomic binning, comparative biology and taxonomic classification.</title>
        <authorList>
            <person name="Goeker M."/>
        </authorList>
    </citation>
    <scope>NUCLEOTIDE SEQUENCE [LARGE SCALE GENOMIC DNA]</scope>
    <source>
        <strain evidence="2 3">DSM 100048</strain>
    </source>
</reference>
<dbReference type="AlphaFoldDB" id="A0A4R3VCR3"/>
<feature type="domain" description="Beta-lactamase hydrolase-like protein phosphatase-like" evidence="1">
    <location>
        <begin position="5"/>
        <end position="112"/>
    </location>
</feature>
<evidence type="ECO:0000313" key="3">
    <source>
        <dbReference type="Proteomes" id="UP000294692"/>
    </source>
</evidence>
<protein>
    <submittedName>
        <fullName evidence="2">Uncharacterized protein (TIGR01244 family)</fullName>
    </submittedName>
</protein>
<dbReference type="Pfam" id="PF04273">
    <property type="entry name" value="BLH_phosphatase"/>
    <property type="match status" value="1"/>
</dbReference>
<dbReference type="GO" id="GO:0016787">
    <property type="term" value="F:hydrolase activity"/>
    <property type="evidence" value="ECO:0007669"/>
    <property type="project" value="InterPro"/>
</dbReference>
<proteinExistence type="predicted"/>
<gene>
    <name evidence="2" type="ORF">EV686_10268</name>
</gene>
<comment type="caution">
    <text evidence="2">The sequence shown here is derived from an EMBL/GenBank/DDBJ whole genome shotgun (WGS) entry which is preliminary data.</text>
</comment>
<evidence type="ECO:0000313" key="2">
    <source>
        <dbReference type="EMBL" id="TCV01359.1"/>
    </source>
</evidence>
<dbReference type="RefSeq" id="WP_132473823.1">
    <property type="nucleotide sequence ID" value="NZ_JBHRVM010000001.1"/>
</dbReference>
<dbReference type="SUPFAM" id="SSF52799">
    <property type="entry name" value="(Phosphotyrosine protein) phosphatases II"/>
    <property type="match status" value="1"/>
</dbReference>
<dbReference type="InterPro" id="IPR029021">
    <property type="entry name" value="Prot-tyrosine_phosphatase-like"/>
</dbReference>
<accession>A0A4R3VCR3</accession>
<sequence length="116" mass="12206">MSQTVRMLTDSFAVAPQLTAEDMPAVAAAGFKSVIINRPDYEAGPDQPAAAQVMAVAQIEGMAVSYLPVVSGAITQEDVVAFAELLKTMPKPILAYCRSGGRCTQLFQAASALDEL</sequence>
<dbReference type="InterPro" id="IPR005939">
    <property type="entry name" value="BLH_phosphatase-like"/>
</dbReference>
<evidence type="ECO:0000259" key="1">
    <source>
        <dbReference type="Pfam" id="PF04273"/>
    </source>
</evidence>
<dbReference type="Proteomes" id="UP000294692">
    <property type="component" value="Unassembled WGS sequence"/>
</dbReference>